<dbReference type="AlphaFoldDB" id="B7P1C7"/>
<dbReference type="PaxDb" id="6945-B7P1C7"/>
<dbReference type="VEuPathDB" id="VectorBase:ISCI000620"/>
<organism>
    <name type="scientific">Ixodes scapularis</name>
    <name type="common">Black-legged tick</name>
    <name type="synonym">Deer tick</name>
    <dbReference type="NCBI Taxonomy" id="6945"/>
    <lineage>
        <taxon>Eukaryota</taxon>
        <taxon>Metazoa</taxon>
        <taxon>Ecdysozoa</taxon>
        <taxon>Arthropoda</taxon>
        <taxon>Chelicerata</taxon>
        <taxon>Arachnida</taxon>
        <taxon>Acari</taxon>
        <taxon>Parasitiformes</taxon>
        <taxon>Ixodida</taxon>
        <taxon>Ixodoidea</taxon>
        <taxon>Ixodidae</taxon>
        <taxon>Ixodinae</taxon>
        <taxon>Ixodes</taxon>
    </lineage>
</organism>
<sequence>MAAPAATIGLGLRALGHASLATWRLVSAPELRPTPGDATLVSARDKKARTRAPLAERVEAQRGADSCPEGSLTLGDNGLKRLQAPPATADGSSK</sequence>
<evidence type="ECO:0000313" key="4">
    <source>
        <dbReference type="Proteomes" id="UP000001555"/>
    </source>
</evidence>
<dbReference type="HOGENOM" id="CLU_2388625_0_0_1"/>
<dbReference type="EnsemblMetazoa" id="ISCW000620-RA">
    <property type="protein sequence ID" value="ISCW000620-PA"/>
    <property type="gene ID" value="ISCW000620"/>
</dbReference>
<evidence type="ECO:0000313" key="2">
    <source>
        <dbReference type="EMBL" id="EEC00399.1"/>
    </source>
</evidence>
<protein>
    <submittedName>
        <fullName evidence="2 3">Uncharacterized protein</fullName>
    </submittedName>
</protein>
<evidence type="ECO:0000256" key="1">
    <source>
        <dbReference type="SAM" id="MobiDB-lite"/>
    </source>
</evidence>
<proteinExistence type="predicted"/>
<dbReference type="VEuPathDB" id="VectorBase:ISCW000620"/>
<accession>B7P1C7</accession>
<dbReference type="EMBL" id="DS616181">
    <property type="protein sequence ID" value="EEC00399.1"/>
    <property type="molecule type" value="Genomic_DNA"/>
</dbReference>
<dbReference type="Proteomes" id="UP000001555">
    <property type="component" value="Unassembled WGS sequence"/>
</dbReference>
<keyword evidence="4" id="KW-1185">Reference proteome</keyword>
<feature type="region of interest" description="Disordered" evidence="1">
    <location>
        <begin position="44"/>
        <end position="94"/>
    </location>
</feature>
<gene>
    <name evidence="2" type="ORF">IscW_ISCW000620</name>
</gene>
<name>B7P1C7_IXOSC</name>
<reference evidence="2 4" key="1">
    <citation type="submission" date="2008-03" db="EMBL/GenBank/DDBJ databases">
        <title>Annotation of Ixodes scapularis.</title>
        <authorList>
            <consortium name="Ixodes scapularis Genome Project Consortium"/>
            <person name="Caler E."/>
            <person name="Hannick L.I."/>
            <person name="Bidwell S."/>
            <person name="Joardar V."/>
            <person name="Thiagarajan M."/>
            <person name="Amedeo P."/>
            <person name="Galinsky K.J."/>
            <person name="Schobel S."/>
            <person name="Inman J."/>
            <person name="Hostetler J."/>
            <person name="Miller J."/>
            <person name="Hammond M."/>
            <person name="Megy K."/>
            <person name="Lawson D."/>
            <person name="Kodira C."/>
            <person name="Sutton G."/>
            <person name="Meyer J."/>
            <person name="Hill C.A."/>
            <person name="Birren B."/>
            <person name="Nene V."/>
            <person name="Collins F."/>
            <person name="Alarcon-Chaidez F."/>
            <person name="Wikel S."/>
            <person name="Strausberg R."/>
        </authorList>
    </citation>
    <scope>NUCLEOTIDE SEQUENCE [LARGE SCALE GENOMIC DNA]</scope>
    <source>
        <strain evidence="4">Wikel</strain>
        <strain evidence="2">Wikel colony</strain>
    </source>
</reference>
<dbReference type="InParanoid" id="B7P1C7"/>
<reference evidence="3" key="2">
    <citation type="submission" date="2020-05" db="UniProtKB">
        <authorList>
            <consortium name="EnsemblMetazoa"/>
        </authorList>
    </citation>
    <scope>IDENTIFICATION</scope>
    <source>
        <strain evidence="3">wikel</strain>
    </source>
</reference>
<evidence type="ECO:0000313" key="3">
    <source>
        <dbReference type="EnsemblMetazoa" id="ISCW000620-PA"/>
    </source>
</evidence>
<dbReference type="EMBL" id="ABJB010271992">
    <property type="status" value="NOT_ANNOTATED_CDS"/>
    <property type="molecule type" value="Genomic_DNA"/>
</dbReference>